<reference evidence="1" key="1">
    <citation type="journal article" date="2019" name="bioRxiv">
        <title>The Genome of the Zebra Mussel, Dreissena polymorpha: A Resource for Invasive Species Research.</title>
        <authorList>
            <person name="McCartney M.A."/>
            <person name="Auch B."/>
            <person name="Kono T."/>
            <person name="Mallez S."/>
            <person name="Zhang Y."/>
            <person name="Obille A."/>
            <person name="Becker A."/>
            <person name="Abrahante J.E."/>
            <person name="Garbe J."/>
            <person name="Badalamenti J.P."/>
            <person name="Herman A."/>
            <person name="Mangelson H."/>
            <person name="Liachko I."/>
            <person name="Sullivan S."/>
            <person name="Sone E.D."/>
            <person name="Koren S."/>
            <person name="Silverstein K.A.T."/>
            <person name="Beckman K.B."/>
            <person name="Gohl D.M."/>
        </authorList>
    </citation>
    <scope>NUCLEOTIDE SEQUENCE</scope>
    <source>
        <strain evidence="1">Duluth1</strain>
        <tissue evidence="1">Whole animal</tissue>
    </source>
</reference>
<dbReference type="Proteomes" id="UP000828390">
    <property type="component" value="Unassembled WGS sequence"/>
</dbReference>
<proteinExistence type="predicted"/>
<protein>
    <submittedName>
        <fullName evidence="1">Uncharacterized protein</fullName>
    </submittedName>
</protein>
<evidence type="ECO:0000313" key="2">
    <source>
        <dbReference type="Proteomes" id="UP000828390"/>
    </source>
</evidence>
<organism evidence="1 2">
    <name type="scientific">Dreissena polymorpha</name>
    <name type="common">Zebra mussel</name>
    <name type="synonym">Mytilus polymorpha</name>
    <dbReference type="NCBI Taxonomy" id="45954"/>
    <lineage>
        <taxon>Eukaryota</taxon>
        <taxon>Metazoa</taxon>
        <taxon>Spiralia</taxon>
        <taxon>Lophotrochozoa</taxon>
        <taxon>Mollusca</taxon>
        <taxon>Bivalvia</taxon>
        <taxon>Autobranchia</taxon>
        <taxon>Heteroconchia</taxon>
        <taxon>Euheterodonta</taxon>
        <taxon>Imparidentia</taxon>
        <taxon>Neoheterodontei</taxon>
        <taxon>Myida</taxon>
        <taxon>Dreissenoidea</taxon>
        <taxon>Dreissenidae</taxon>
        <taxon>Dreissena</taxon>
    </lineage>
</organism>
<comment type="caution">
    <text evidence="1">The sequence shown here is derived from an EMBL/GenBank/DDBJ whole genome shotgun (WGS) entry which is preliminary data.</text>
</comment>
<keyword evidence="2" id="KW-1185">Reference proteome</keyword>
<evidence type="ECO:0000313" key="1">
    <source>
        <dbReference type="EMBL" id="KAH3734920.1"/>
    </source>
</evidence>
<name>A0A9D4HTV7_DREPO</name>
<sequence length="75" mass="8798">MDAAYVVRRRRERRFSSRVLLNDIPDDVFISRYRLSKESVREIVDLLRHDLEPLTVRGRAITVETKVSTLRPTTG</sequence>
<accession>A0A9D4HTV7</accession>
<gene>
    <name evidence="1" type="ORF">DPMN_041380</name>
</gene>
<reference evidence="1" key="2">
    <citation type="submission" date="2020-11" db="EMBL/GenBank/DDBJ databases">
        <authorList>
            <person name="McCartney M.A."/>
            <person name="Auch B."/>
            <person name="Kono T."/>
            <person name="Mallez S."/>
            <person name="Becker A."/>
            <person name="Gohl D.M."/>
            <person name="Silverstein K.A.T."/>
            <person name="Koren S."/>
            <person name="Bechman K.B."/>
            <person name="Herman A."/>
            <person name="Abrahante J.E."/>
            <person name="Garbe J."/>
        </authorList>
    </citation>
    <scope>NUCLEOTIDE SEQUENCE</scope>
    <source>
        <strain evidence="1">Duluth1</strain>
        <tissue evidence="1">Whole animal</tissue>
    </source>
</reference>
<dbReference type="AlphaFoldDB" id="A0A9D4HTV7"/>
<dbReference type="EMBL" id="JAIWYP010000011">
    <property type="protein sequence ID" value="KAH3734920.1"/>
    <property type="molecule type" value="Genomic_DNA"/>
</dbReference>